<keyword evidence="2" id="KW-1185">Reference proteome</keyword>
<dbReference type="RefSeq" id="XP_017026089.1">
    <property type="nucleotide sequence ID" value="XM_017170600.3"/>
</dbReference>
<feature type="compositionally biased region" description="Basic and acidic residues" evidence="1">
    <location>
        <begin position="210"/>
        <end position="225"/>
    </location>
</feature>
<organism evidence="2 3">
    <name type="scientific">Drosophila kikkawai</name>
    <name type="common">Fruit fly</name>
    <dbReference type="NCBI Taxonomy" id="30033"/>
    <lineage>
        <taxon>Eukaryota</taxon>
        <taxon>Metazoa</taxon>
        <taxon>Ecdysozoa</taxon>
        <taxon>Arthropoda</taxon>
        <taxon>Hexapoda</taxon>
        <taxon>Insecta</taxon>
        <taxon>Pterygota</taxon>
        <taxon>Neoptera</taxon>
        <taxon>Endopterygota</taxon>
        <taxon>Diptera</taxon>
        <taxon>Brachycera</taxon>
        <taxon>Muscomorpha</taxon>
        <taxon>Ephydroidea</taxon>
        <taxon>Drosophilidae</taxon>
        <taxon>Drosophila</taxon>
        <taxon>Sophophora</taxon>
    </lineage>
</organism>
<dbReference type="OrthoDB" id="7860528at2759"/>
<protein>
    <submittedName>
        <fullName evidence="3">Uncharacterized protein</fullName>
    </submittedName>
</protein>
<dbReference type="GeneID" id="108077312"/>
<feature type="region of interest" description="Disordered" evidence="1">
    <location>
        <begin position="192"/>
        <end position="320"/>
    </location>
</feature>
<feature type="region of interest" description="Disordered" evidence="1">
    <location>
        <begin position="90"/>
        <end position="139"/>
    </location>
</feature>
<evidence type="ECO:0000256" key="1">
    <source>
        <dbReference type="SAM" id="MobiDB-lite"/>
    </source>
</evidence>
<reference evidence="3" key="2">
    <citation type="submission" date="2025-08" db="UniProtKB">
        <authorList>
            <consortium name="RefSeq"/>
        </authorList>
    </citation>
    <scope>IDENTIFICATION</scope>
    <source>
        <strain evidence="3">14028-0561.14</strain>
        <tissue evidence="3">Whole fly</tissue>
    </source>
</reference>
<dbReference type="Proteomes" id="UP001652661">
    <property type="component" value="Chromosome 2L"/>
</dbReference>
<evidence type="ECO:0000313" key="2">
    <source>
        <dbReference type="Proteomes" id="UP001652661"/>
    </source>
</evidence>
<feature type="compositionally biased region" description="Polar residues" evidence="1">
    <location>
        <begin position="196"/>
        <end position="209"/>
    </location>
</feature>
<evidence type="ECO:0000313" key="3">
    <source>
        <dbReference type="RefSeq" id="XP_017026089.1"/>
    </source>
</evidence>
<feature type="compositionally biased region" description="Basic and acidic residues" evidence="1">
    <location>
        <begin position="97"/>
        <end position="121"/>
    </location>
</feature>
<gene>
    <name evidence="3" type="primary">LOC108077312</name>
</gene>
<reference evidence="2" key="1">
    <citation type="submission" date="2025-05" db="UniProtKB">
        <authorList>
            <consortium name="RefSeq"/>
        </authorList>
    </citation>
    <scope>NUCLEOTIDE SEQUENCE [LARGE SCALE GENOMIC DNA]</scope>
    <source>
        <strain evidence="2">14028-0561.14</strain>
    </source>
</reference>
<feature type="compositionally biased region" description="Low complexity" evidence="1">
    <location>
        <begin position="262"/>
        <end position="291"/>
    </location>
</feature>
<feature type="compositionally biased region" description="Polar residues" evidence="1">
    <location>
        <begin position="226"/>
        <end position="246"/>
    </location>
</feature>
<dbReference type="AlphaFoldDB" id="A0A6P4IRJ5"/>
<name>A0A6P4IRJ5_DROKI</name>
<accession>A0A6P4IRJ5</accession>
<feature type="compositionally biased region" description="Polar residues" evidence="1">
    <location>
        <begin position="122"/>
        <end position="139"/>
    </location>
</feature>
<proteinExistence type="predicted"/>
<sequence>MSGEKSLAAQRIKQRKLDKIRIMIFGCRKEWPKTTLSGDSLACTSKSSQVVDVSSSRSDIGRIPAGGFAPCGCPMDTGPSNSTQSLFTCEVSTQTEDNERKSTNETEPRASAESVSGRKDVATQSSFTELQNNPRRSSKTNYNIVSTRFLPSSYIINQECEPQSDADSVAEKHPQKWSFRRPLIVVDRGLPRISGAKSQMPTNQAMSDPQTRDQRTRGQSARDQRSGSNSRGNQQSRNQPTRNQQKSQKKPNRKQSTVAFEQPQQQRQRQGQGQNRSNLESESSATSFATSNQSEAEASAKKDIYTQSEDQVPRTEKPAASYPCSRIPELLNRVCKLETKLKNQEQALRSLQCAMKASKPPNCSVNQPPKKCETACKAKCAERSIPKCAEQSTQKCADQSTQKCDKEPTDCQTLKKEFIDIFIKTETSATSACSQKDIKKPIGICPAKNSCEDSRTMYLQCVEDSDTLIQQFNQKFAKPKNCKGEKNKSPCPEKCSPCLSVLTKQCITEPESGNMLDKCVGLVAKNSNVRKSSSASCLAENKVGNPCDSRQSLKKEVYESVLEQFVKNFPNPSMEYSQNLAAAQKPEGERYLFERLCAELVSLFTKPKNLEPCAVKEEDKLKRVTISENNTIREKDKLSEKPCKVEKICKDPAVSPGGCPSCSDSGNLPVLDSLVDELMKLIDCRPFRDVVLIITRRGCNIYHINIREMATGNVLGCLLANEAAITEAMSLGLFEDIHTFCELDKQSTKDALVPQREPGGETQLDSRDKEKAMAFVTRVLGLQAGEAERFFFLTNALKSVKKSSDQSLVGPESSGATENTGLIGRGAITGNLVFLGNVHNAPGTSGSQSDMSGRGIQAFPSYAFWTGY</sequence>